<feature type="domain" description="Ig-like" evidence="5">
    <location>
        <begin position="120"/>
        <end position="235"/>
    </location>
</feature>
<dbReference type="InterPro" id="IPR036179">
    <property type="entry name" value="Ig-like_dom_sf"/>
</dbReference>
<protein>
    <submittedName>
        <fullName evidence="6">HERV-H LTR-associating 2a, tandem duplicate 2</fullName>
    </submittedName>
</protein>
<dbReference type="STRING" id="303518.ENSPNYP00000018841"/>
<dbReference type="Ensembl" id="ENSPNYT00000019316.1">
    <property type="protein sequence ID" value="ENSPNYP00000018841.1"/>
    <property type="gene ID" value="ENSPNYG00000014242.1"/>
</dbReference>
<comment type="subcellular location">
    <subcellularLocation>
        <location evidence="1">Membrane</location>
    </subcellularLocation>
</comment>
<name>A0A3B4GB41_9CICH</name>
<accession>A0A3B4GB41</accession>
<dbReference type="PROSITE" id="PS50835">
    <property type="entry name" value="IG_LIKE"/>
    <property type="match status" value="1"/>
</dbReference>
<dbReference type="GO" id="GO:0009897">
    <property type="term" value="C:external side of plasma membrane"/>
    <property type="evidence" value="ECO:0007669"/>
    <property type="project" value="TreeGrafter"/>
</dbReference>
<organism evidence="6">
    <name type="scientific">Pundamilia nyererei</name>
    <dbReference type="NCBI Taxonomy" id="303518"/>
    <lineage>
        <taxon>Eukaryota</taxon>
        <taxon>Metazoa</taxon>
        <taxon>Chordata</taxon>
        <taxon>Craniata</taxon>
        <taxon>Vertebrata</taxon>
        <taxon>Euteleostomi</taxon>
        <taxon>Actinopterygii</taxon>
        <taxon>Neopterygii</taxon>
        <taxon>Teleostei</taxon>
        <taxon>Neoteleostei</taxon>
        <taxon>Acanthomorphata</taxon>
        <taxon>Ovalentaria</taxon>
        <taxon>Cichlomorphae</taxon>
        <taxon>Cichliformes</taxon>
        <taxon>Cichlidae</taxon>
        <taxon>African cichlids</taxon>
        <taxon>Pseudocrenilabrinae</taxon>
        <taxon>Haplochromini</taxon>
        <taxon>Pundamilia</taxon>
    </lineage>
</organism>
<evidence type="ECO:0000256" key="3">
    <source>
        <dbReference type="ARBA" id="ARBA00023319"/>
    </source>
</evidence>
<dbReference type="Gene3D" id="2.60.40.10">
    <property type="entry name" value="Immunoglobulins"/>
    <property type="match status" value="3"/>
</dbReference>
<dbReference type="InterPro" id="IPR050504">
    <property type="entry name" value="IgSF_BTN/MOG"/>
</dbReference>
<keyword evidence="2" id="KW-0472">Membrane</keyword>
<dbReference type="InterPro" id="IPR013783">
    <property type="entry name" value="Ig-like_fold"/>
</dbReference>
<dbReference type="PANTHER" id="PTHR24100">
    <property type="entry name" value="BUTYROPHILIN"/>
    <property type="match status" value="1"/>
</dbReference>
<feature type="region of interest" description="Disordered" evidence="4">
    <location>
        <begin position="271"/>
        <end position="342"/>
    </location>
</feature>
<dbReference type="InterPro" id="IPR053896">
    <property type="entry name" value="BTN3A2-like_Ig-C"/>
</dbReference>
<proteinExistence type="predicted"/>
<evidence type="ECO:0000256" key="1">
    <source>
        <dbReference type="ARBA" id="ARBA00004370"/>
    </source>
</evidence>
<evidence type="ECO:0000256" key="4">
    <source>
        <dbReference type="SAM" id="MobiDB-lite"/>
    </source>
</evidence>
<sequence length="342" mass="38268">TALFNSHIPHGNASLLLRRVKVQDKGRYKCYTSTRKGNQELFSVIVEITDEMVTCSSQNIYPIPQVAWATDPPSAQEALENSTTKTTDHKGLFTVESMLRILGNVSNYTYFCSVISADKTQIWTASRKNQEDITQEEGYALSIPCIAPHSLQNFSLTWTFDSSNDPIVILRYDHRTRHSFNLWEGEAELDQDLLLLGDGSLVLFKPQSEEHSGTYTCSFSGLQSRHIIQTRVNITVSRTDSHRCNGTDPVEAGHHKGLNTAASCIIRHDGTDRNREPAQSDAQDELLRSVPNVDEDSSVTSLPDTKEEEDEEETPLDRSDGLQPSNLQRDGFENTKPVLSIP</sequence>
<dbReference type="PANTHER" id="PTHR24100:SF149">
    <property type="entry name" value="BG-LIKE ANTIGEN 1-RELATED"/>
    <property type="match status" value="1"/>
</dbReference>
<dbReference type="GO" id="GO:0001817">
    <property type="term" value="P:regulation of cytokine production"/>
    <property type="evidence" value="ECO:0007669"/>
    <property type="project" value="TreeGrafter"/>
</dbReference>
<evidence type="ECO:0000259" key="5">
    <source>
        <dbReference type="PROSITE" id="PS50835"/>
    </source>
</evidence>
<keyword evidence="3" id="KW-0393">Immunoglobulin domain</keyword>
<dbReference type="GO" id="GO:0005102">
    <property type="term" value="F:signaling receptor binding"/>
    <property type="evidence" value="ECO:0007669"/>
    <property type="project" value="TreeGrafter"/>
</dbReference>
<evidence type="ECO:0000256" key="2">
    <source>
        <dbReference type="ARBA" id="ARBA00023136"/>
    </source>
</evidence>
<dbReference type="InterPro" id="IPR007110">
    <property type="entry name" value="Ig-like_dom"/>
</dbReference>
<dbReference type="GeneTree" id="ENSGT00940000163670"/>
<evidence type="ECO:0000313" key="6">
    <source>
        <dbReference type="Ensembl" id="ENSPNYP00000018841.1"/>
    </source>
</evidence>
<reference evidence="6" key="1">
    <citation type="submission" date="2023-09" db="UniProtKB">
        <authorList>
            <consortium name="Ensembl"/>
        </authorList>
    </citation>
    <scope>IDENTIFICATION</scope>
</reference>
<dbReference type="AlphaFoldDB" id="A0A3B4GB41"/>
<dbReference type="GO" id="GO:0050852">
    <property type="term" value="P:T cell receptor signaling pathway"/>
    <property type="evidence" value="ECO:0007669"/>
    <property type="project" value="TreeGrafter"/>
</dbReference>
<dbReference type="SUPFAM" id="SSF48726">
    <property type="entry name" value="Immunoglobulin"/>
    <property type="match status" value="1"/>
</dbReference>
<dbReference type="Pfam" id="PF22705">
    <property type="entry name" value="C2-set_3"/>
    <property type="match status" value="1"/>
</dbReference>